<dbReference type="PATRIC" id="fig|36816.3.peg.4553"/>
<comment type="caution">
    <text evidence="1">The sequence shown here is derived from an EMBL/GenBank/DDBJ whole genome shotgun (WGS) entry which is preliminary data.</text>
</comment>
<dbReference type="Proteomes" id="UP000037773">
    <property type="component" value="Unassembled WGS sequence"/>
</dbReference>
<reference evidence="1 2" key="1">
    <citation type="submission" date="2015-07" db="EMBL/GenBank/DDBJ databases">
        <authorList>
            <person name="Noorani M."/>
        </authorList>
    </citation>
    <scope>NUCLEOTIDE SEQUENCE [LARGE SCALE GENOMIC DNA]</scope>
    <source>
        <strain evidence="1 2">NRRL B-24567</strain>
    </source>
</reference>
<evidence type="ECO:0000313" key="1">
    <source>
        <dbReference type="EMBL" id="KOT37109.1"/>
    </source>
</evidence>
<keyword evidence="2" id="KW-1185">Reference proteome</keyword>
<gene>
    <name evidence="1" type="ORF">ADK41_21025</name>
</gene>
<dbReference type="OrthoDB" id="4246593at2"/>
<protein>
    <submittedName>
        <fullName evidence="1">Uncharacterized protein</fullName>
    </submittedName>
</protein>
<dbReference type="AlphaFoldDB" id="A0A0M9X7T1"/>
<name>A0A0M9X7T1_9ACTN</name>
<proteinExistence type="predicted"/>
<accession>A0A0M9X7T1</accession>
<dbReference type="EMBL" id="LGCN01000200">
    <property type="protein sequence ID" value="KOT37109.1"/>
    <property type="molecule type" value="Genomic_DNA"/>
</dbReference>
<organism evidence="1 2">
    <name type="scientific">Streptomyces caelestis</name>
    <dbReference type="NCBI Taxonomy" id="36816"/>
    <lineage>
        <taxon>Bacteria</taxon>
        <taxon>Bacillati</taxon>
        <taxon>Actinomycetota</taxon>
        <taxon>Actinomycetes</taxon>
        <taxon>Kitasatosporales</taxon>
        <taxon>Streptomycetaceae</taxon>
        <taxon>Streptomyces</taxon>
    </lineage>
</organism>
<sequence length="69" mass="7336">MTQSHPDESGAVLGPDARLDRLEAQVATLAEAVRVLVRGLENIPSQDVPPEEAARGARLAHELLLSQGL</sequence>
<dbReference type="RefSeq" id="WP_030833669.1">
    <property type="nucleotide sequence ID" value="NZ_JBFBKA010000024.1"/>
</dbReference>
<evidence type="ECO:0000313" key="2">
    <source>
        <dbReference type="Proteomes" id="UP000037773"/>
    </source>
</evidence>